<dbReference type="PROSITE" id="PS51183">
    <property type="entry name" value="JMJN"/>
    <property type="match status" value="1"/>
</dbReference>
<dbReference type="AlphaFoldDB" id="A0A672QW46"/>
<evidence type="ECO:0000256" key="5">
    <source>
        <dbReference type="ARBA" id="ARBA00022833"/>
    </source>
</evidence>
<gene>
    <name evidence="17" type="primary">LOC107564389</name>
</gene>
<dbReference type="Gene3D" id="2.60.120.650">
    <property type="entry name" value="Cupin"/>
    <property type="match status" value="1"/>
</dbReference>
<evidence type="ECO:0000256" key="2">
    <source>
        <dbReference type="ARBA" id="ARBA00009711"/>
    </source>
</evidence>
<comment type="cofactor">
    <cofactor evidence="1">
        <name>Fe(2+)</name>
        <dbReference type="ChEBI" id="CHEBI:29033"/>
    </cofactor>
</comment>
<accession>A0A672QW46</accession>
<keyword evidence="7" id="KW-0223">Dioxygenase</keyword>
<evidence type="ECO:0000313" key="18">
    <source>
        <dbReference type="Proteomes" id="UP000472262"/>
    </source>
</evidence>
<dbReference type="GO" id="GO:0000785">
    <property type="term" value="C:chromatin"/>
    <property type="evidence" value="ECO:0007669"/>
    <property type="project" value="TreeGrafter"/>
</dbReference>
<evidence type="ECO:0000256" key="4">
    <source>
        <dbReference type="ARBA" id="ARBA00022723"/>
    </source>
</evidence>
<evidence type="ECO:0000259" key="15">
    <source>
        <dbReference type="PROSITE" id="PS51183"/>
    </source>
</evidence>
<dbReference type="Pfam" id="PF02373">
    <property type="entry name" value="JmjC"/>
    <property type="match status" value="1"/>
</dbReference>
<feature type="region of interest" description="Disordered" evidence="14">
    <location>
        <begin position="354"/>
        <end position="387"/>
    </location>
</feature>
<keyword evidence="8" id="KW-0560">Oxidoreductase</keyword>
<evidence type="ECO:0000259" key="16">
    <source>
        <dbReference type="PROSITE" id="PS51184"/>
    </source>
</evidence>
<feature type="region of interest" description="Disordered" evidence="14">
    <location>
        <begin position="462"/>
        <end position="499"/>
    </location>
</feature>
<dbReference type="Proteomes" id="UP000472262">
    <property type="component" value="Unassembled WGS sequence"/>
</dbReference>
<dbReference type="SUPFAM" id="SSF51197">
    <property type="entry name" value="Clavaminate synthase-like"/>
    <property type="match status" value="1"/>
</dbReference>
<dbReference type="PANTHER" id="PTHR10694">
    <property type="entry name" value="LYSINE-SPECIFIC DEMETHYLASE"/>
    <property type="match status" value="1"/>
</dbReference>
<evidence type="ECO:0000256" key="11">
    <source>
        <dbReference type="ARBA" id="ARBA00023163"/>
    </source>
</evidence>
<feature type="compositionally biased region" description="Basic and acidic residues" evidence="14">
    <location>
        <begin position="472"/>
        <end position="487"/>
    </location>
</feature>
<comment type="catalytic activity">
    <reaction evidence="13">
        <text>N(6),N(6),N(6)-trimethyl-L-lysyl(9)-[histone H3] + 2 2-oxoglutarate + 2 O2 = N(6)-methyl-L-lysyl(9)-[histone H3] + 2 formaldehyde + 2 succinate + 2 CO2</text>
        <dbReference type="Rhea" id="RHEA:60200"/>
        <dbReference type="Rhea" id="RHEA-COMP:15538"/>
        <dbReference type="Rhea" id="RHEA-COMP:15542"/>
        <dbReference type="ChEBI" id="CHEBI:15379"/>
        <dbReference type="ChEBI" id="CHEBI:16526"/>
        <dbReference type="ChEBI" id="CHEBI:16810"/>
        <dbReference type="ChEBI" id="CHEBI:16842"/>
        <dbReference type="ChEBI" id="CHEBI:30031"/>
        <dbReference type="ChEBI" id="CHEBI:61929"/>
        <dbReference type="ChEBI" id="CHEBI:61961"/>
        <dbReference type="EC" id="1.14.11.66"/>
    </reaction>
</comment>
<feature type="domain" description="JmjC" evidence="16">
    <location>
        <begin position="139"/>
        <end position="305"/>
    </location>
</feature>
<keyword evidence="12" id="KW-0539">Nucleus</keyword>
<dbReference type="GO" id="GO:0005634">
    <property type="term" value="C:nucleus"/>
    <property type="evidence" value="ECO:0007669"/>
    <property type="project" value="TreeGrafter"/>
</dbReference>
<dbReference type="InterPro" id="IPR003347">
    <property type="entry name" value="JmjC_dom"/>
</dbReference>
<keyword evidence="5" id="KW-0862">Zinc</keyword>
<keyword evidence="11" id="KW-0804">Transcription</keyword>
<dbReference type="EC" id="1.14.11.66" evidence="3"/>
<reference evidence="17" key="2">
    <citation type="submission" date="2025-09" db="UniProtKB">
        <authorList>
            <consortium name="Ensembl"/>
        </authorList>
    </citation>
    <scope>IDENTIFICATION</scope>
</reference>
<evidence type="ECO:0000256" key="12">
    <source>
        <dbReference type="ARBA" id="ARBA00023242"/>
    </source>
</evidence>
<dbReference type="PROSITE" id="PS51184">
    <property type="entry name" value="JMJC"/>
    <property type="match status" value="1"/>
</dbReference>
<keyword evidence="18" id="KW-1185">Reference proteome</keyword>
<organism evidence="17 18">
    <name type="scientific">Sinocyclocheilus grahami</name>
    <name type="common">Dianchi golden-line fish</name>
    <name type="synonym">Barbus grahami</name>
    <dbReference type="NCBI Taxonomy" id="75366"/>
    <lineage>
        <taxon>Eukaryota</taxon>
        <taxon>Metazoa</taxon>
        <taxon>Chordata</taxon>
        <taxon>Craniata</taxon>
        <taxon>Vertebrata</taxon>
        <taxon>Euteleostomi</taxon>
        <taxon>Actinopterygii</taxon>
        <taxon>Neopterygii</taxon>
        <taxon>Teleostei</taxon>
        <taxon>Ostariophysi</taxon>
        <taxon>Cypriniformes</taxon>
        <taxon>Cyprinidae</taxon>
        <taxon>Cyprininae</taxon>
        <taxon>Sinocyclocheilus</taxon>
    </lineage>
</organism>
<comment type="similarity">
    <text evidence="2">Belongs to the JHDM3 histone demethylase family.</text>
</comment>
<evidence type="ECO:0000256" key="8">
    <source>
        <dbReference type="ARBA" id="ARBA00023002"/>
    </source>
</evidence>
<dbReference type="GO" id="GO:0051864">
    <property type="term" value="F:histone H3K36 demethylase activity"/>
    <property type="evidence" value="ECO:0007669"/>
    <property type="project" value="TreeGrafter"/>
</dbReference>
<name>A0A672QW46_SINGR</name>
<keyword evidence="9" id="KW-0408">Iron</keyword>
<evidence type="ECO:0000256" key="6">
    <source>
        <dbReference type="ARBA" id="ARBA00022853"/>
    </source>
</evidence>
<dbReference type="Ensembl" id="ENSSGRT00000085544.1">
    <property type="protein sequence ID" value="ENSSGRP00000080326.1"/>
    <property type="gene ID" value="ENSSGRG00000040699.1"/>
</dbReference>
<evidence type="ECO:0000256" key="3">
    <source>
        <dbReference type="ARBA" id="ARBA00012900"/>
    </source>
</evidence>
<protein>
    <recommendedName>
        <fullName evidence="3">[histone H3]-trimethyl-L-lysine(9) demethylase</fullName>
        <ecNumber evidence="3">1.14.11.66</ecNumber>
    </recommendedName>
</protein>
<sequence>MASDMPVSRGIMTFYPTIEEFKNFNRYIAYMESQGAHKAGLAKIVPPKNWKPRRSYDDIDDLLIPAPIQQVVTGQSGLFTQYNIQKKAMTVKEFRKTANSDKFCSPRYDDFEELERKYWKNLTFNPPIYGADVNGTLYDPDVKEWNVGHLNTILDTVEHHSGITIEGVNTPYLYFGMWKTTFAWHTEDMDLYSINYLHFGEPKSWYCVPPEHGKRLERLAKGFFPGSSQNCEAFLRHKMTLISPSILKKYGIPFEKITQEAGEFMITFPYGYHAGFNHGFNCAESTNFATRRWIDYGKQAIMCSCRKDMVKISMDVFVRKFQPERYELWLAGKDNAPIDHSKPTPEAAEFLGGEAEKSELKDEDDLLPLTGSTSLKMLPGSRSTASREHVREACLSAANPSSASTQSFPKRHLSIASVPTVPHCLSAVPRISTKPGVASLLFHRTLSPSDALQVHSYAARTALHKPQQPSTEKPREDLNEPDIKPDVRPNTPQPNTKVGTYIDLVC</sequence>
<evidence type="ECO:0000313" key="17">
    <source>
        <dbReference type="Ensembl" id="ENSSGRP00000080326.1"/>
    </source>
</evidence>
<evidence type="ECO:0000256" key="13">
    <source>
        <dbReference type="ARBA" id="ARBA00049349"/>
    </source>
</evidence>
<dbReference type="SMART" id="SM00558">
    <property type="entry name" value="JmjC"/>
    <property type="match status" value="1"/>
</dbReference>
<keyword evidence="6" id="KW-0156">Chromatin regulator</keyword>
<dbReference type="GO" id="GO:0046872">
    <property type="term" value="F:metal ion binding"/>
    <property type="evidence" value="ECO:0007669"/>
    <property type="project" value="UniProtKB-KW"/>
</dbReference>
<dbReference type="GO" id="GO:0140684">
    <property type="term" value="F:histone H3K9me2/H3K9me3 demethylase activity"/>
    <property type="evidence" value="ECO:0007669"/>
    <property type="project" value="UniProtKB-EC"/>
</dbReference>
<dbReference type="FunFam" id="2.60.120.650:FF:000048">
    <property type="entry name" value="Lysine-specific demethylase 4A"/>
    <property type="match status" value="1"/>
</dbReference>
<dbReference type="GO" id="GO:0010468">
    <property type="term" value="P:regulation of gene expression"/>
    <property type="evidence" value="ECO:0007669"/>
    <property type="project" value="TreeGrafter"/>
</dbReference>
<keyword evidence="4" id="KW-0479">Metal-binding</keyword>
<evidence type="ECO:0000256" key="1">
    <source>
        <dbReference type="ARBA" id="ARBA00001954"/>
    </source>
</evidence>
<evidence type="ECO:0000256" key="7">
    <source>
        <dbReference type="ARBA" id="ARBA00022964"/>
    </source>
</evidence>
<reference evidence="17" key="1">
    <citation type="submission" date="2025-08" db="UniProtKB">
        <authorList>
            <consortium name="Ensembl"/>
        </authorList>
    </citation>
    <scope>IDENTIFICATION</scope>
</reference>
<evidence type="ECO:0000256" key="14">
    <source>
        <dbReference type="SAM" id="MobiDB-lite"/>
    </source>
</evidence>
<keyword evidence="10" id="KW-0805">Transcription regulation</keyword>
<dbReference type="PANTHER" id="PTHR10694:SF119">
    <property type="entry name" value="LYSINE-SPECIFIC DEMETHYLASE 4A"/>
    <property type="match status" value="1"/>
</dbReference>
<dbReference type="SMART" id="SM00545">
    <property type="entry name" value="JmjN"/>
    <property type="match status" value="1"/>
</dbReference>
<evidence type="ECO:0000256" key="9">
    <source>
        <dbReference type="ARBA" id="ARBA00023004"/>
    </source>
</evidence>
<feature type="domain" description="JmjN" evidence="15">
    <location>
        <begin position="11"/>
        <end position="53"/>
    </location>
</feature>
<proteinExistence type="inferred from homology"/>
<dbReference type="Pfam" id="PF02375">
    <property type="entry name" value="JmjN"/>
    <property type="match status" value="1"/>
</dbReference>
<dbReference type="InterPro" id="IPR003349">
    <property type="entry name" value="JmjN"/>
</dbReference>
<evidence type="ECO:0000256" key="10">
    <source>
        <dbReference type="ARBA" id="ARBA00023015"/>
    </source>
</evidence>